<keyword evidence="3" id="KW-1185">Reference proteome</keyword>
<feature type="region of interest" description="Disordered" evidence="1">
    <location>
        <begin position="81"/>
        <end position="105"/>
    </location>
</feature>
<proteinExistence type="predicted"/>
<sequence length="124" mass="14064">MQLTSEYTYADETQEDFGRVLQHRRNGSLQTVLKPLPYDEPFLGRSYDACCEDGERRRERLCGSDGKPLCTLTRSAMDASERRSASRWEVGSEYDSPQTGVVGPSWTAVERSPKNVARLSIRRS</sequence>
<evidence type="ECO:0000313" key="3">
    <source>
        <dbReference type="Proteomes" id="UP000054018"/>
    </source>
</evidence>
<protein>
    <submittedName>
        <fullName evidence="2">Uncharacterized protein</fullName>
    </submittedName>
</protein>
<organism evidence="2 3">
    <name type="scientific">Pisolithus microcarpus 441</name>
    <dbReference type="NCBI Taxonomy" id="765257"/>
    <lineage>
        <taxon>Eukaryota</taxon>
        <taxon>Fungi</taxon>
        <taxon>Dikarya</taxon>
        <taxon>Basidiomycota</taxon>
        <taxon>Agaricomycotina</taxon>
        <taxon>Agaricomycetes</taxon>
        <taxon>Agaricomycetidae</taxon>
        <taxon>Boletales</taxon>
        <taxon>Sclerodermatineae</taxon>
        <taxon>Pisolithaceae</taxon>
        <taxon>Pisolithus</taxon>
    </lineage>
</organism>
<dbReference type="HOGENOM" id="CLU_2004812_0_0_1"/>
<reference evidence="3" key="2">
    <citation type="submission" date="2015-01" db="EMBL/GenBank/DDBJ databases">
        <title>Evolutionary Origins and Diversification of the Mycorrhizal Mutualists.</title>
        <authorList>
            <consortium name="DOE Joint Genome Institute"/>
            <consortium name="Mycorrhizal Genomics Consortium"/>
            <person name="Kohler A."/>
            <person name="Kuo A."/>
            <person name="Nagy L.G."/>
            <person name="Floudas D."/>
            <person name="Copeland A."/>
            <person name="Barry K.W."/>
            <person name="Cichocki N."/>
            <person name="Veneault-Fourrey C."/>
            <person name="LaButti K."/>
            <person name="Lindquist E.A."/>
            <person name="Lipzen A."/>
            <person name="Lundell T."/>
            <person name="Morin E."/>
            <person name="Murat C."/>
            <person name="Riley R."/>
            <person name="Ohm R."/>
            <person name="Sun H."/>
            <person name="Tunlid A."/>
            <person name="Henrissat B."/>
            <person name="Grigoriev I.V."/>
            <person name="Hibbett D.S."/>
            <person name="Martin F."/>
        </authorList>
    </citation>
    <scope>NUCLEOTIDE SEQUENCE [LARGE SCALE GENOMIC DNA]</scope>
    <source>
        <strain evidence="3">441</strain>
    </source>
</reference>
<evidence type="ECO:0000256" key="1">
    <source>
        <dbReference type="SAM" id="MobiDB-lite"/>
    </source>
</evidence>
<evidence type="ECO:0000313" key="2">
    <source>
        <dbReference type="EMBL" id="KIK30651.1"/>
    </source>
</evidence>
<dbReference type="EMBL" id="KN833686">
    <property type="protein sequence ID" value="KIK30651.1"/>
    <property type="molecule type" value="Genomic_DNA"/>
</dbReference>
<gene>
    <name evidence="2" type="ORF">PISMIDRAFT_670728</name>
</gene>
<dbReference type="Proteomes" id="UP000054018">
    <property type="component" value="Unassembled WGS sequence"/>
</dbReference>
<reference evidence="2 3" key="1">
    <citation type="submission" date="2014-04" db="EMBL/GenBank/DDBJ databases">
        <authorList>
            <consortium name="DOE Joint Genome Institute"/>
            <person name="Kuo A."/>
            <person name="Kohler A."/>
            <person name="Costa M.D."/>
            <person name="Nagy L.G."/>
            <person name="Floudas D."/>
            <person name="Copeland A."/>
            <person name="Barry K.W."/>
            <person name="Cichocki N."/>
            <person name="Veneault-Fourrey C."/>
            <person name="LaButti K."/>
            <person name="Lindquist E.A."/>
            <person name="Lipzen A."/>
            <person name="Lundell T."/>
            <person name="Morin E."/>
            <person name="Murat C."/>
            <person name="Sun H."/>
            <person name="Tunlid A."/>
            <person name="Henrissat B."/>
            <person name="Grigoriev I.V."/>
            <person name="Hibbett D.S."/>
            <person name="Martin F."/>
            <person name="Nordberg H.P."/>
            <person name="Cantor M.N."/>
            <person name="Hua S.X."/>
        </authorList>
    </citation>
    <scope>NUCLEOTIDE SEQUENCE [LARGE SCALE GENOMIC DNA]</scope>
    <source>
        <strain evidence="2 3">441</strain>
    </source>
</reference>
<accession>A0A0C9ZMH8</accession>
<name>A0A0C9ZMH8_9AGAM</name>
<dbReference type="AlphaFoldDB" id="A0A0C9ZMH8"/>